<accession>A0ABW3B0D9</accession>
<proteinExistence type="predicted"/>
<sequence>MINTSIEHNLCEYVRKIDDEGVFNKQDEKLNAEDFFMRLFELIYDWKNLINLNYSKTNSPGIDLFETRKGIAIQITALQSKEKGKIVDTIEKTVEYHKSKAINEIICFFIRDNKGLKNISEKELSKQYGYKITISTTRQIIGDFQKITSPEKRYRIEEIVSQELSPKFSGLGSVYHFKKFSDRNTNQEYLTPKEAIYFSAFEKQKIREIASLFNKNKTKEYAILGNPCSGKTTLAEAIYNNFIPHFRNRTFYLDLTDPNINSNNVLDEIGKLSFYRSTLVIDNIHENVNLFNRIRERIKPFEWIKAIYLSRYHNSYREEDMSSIFNVFKGIKQFRYNTDIEFNEKASGIIDNRIYKLKRDFSEFSWYKGDFETILKNTNRNLLKLNIALETWISSTKKGNALKFDQVNNDRIYEYFYRQHRLNEFDEELLFLYSFLFSLDISFLRIKNKSDEFKKLKEKGIILNYSTSDYYYFPHKDYASLIHKTLIREKDLGTTPLIVLLKNYIDKYKTETELNITELIVKLFFNEQFEIGRELMNYEKVIELLFIKFQTNIRTYEVYQLQEIFFQSFDFLYSNNQLQYYNLFTKYYSIHKLELYVYKDYSVYSNLLQVANQLNKELADIVKTLRINEQANTNSITELTMRISKKKANPETVSRILNSFNFTEWLLMIEKLPTLSRITNSLSELNTSPLSKKLLLGIINNLNIEQLANKRNNLKAVQIAKSIRELEKIDISLGTMIAQNLLNKLLNGLNLSQSILSDFAKSLSDLSSIAPDLINTELEKSYKNGTFYKLLENEKSLSNISARILELNTIIKDNKEPFLKVINEFLASEKFKLLIKNESNINSLLIFYELVKKRQIQITKDLSNQLLSNTKQQVLNCDFDITILSNPKALNLPELKSRIKNEISTELLNKIICGSKFTVTKSLFLVLNRVDKEKTIQALNNSDINIFCASMCHKELNISQSIDALYTIKNNTIIDNDLNSKKFCANLLDRYLMFQRADTYQYNRLNFGDFLKAFDFSLKIDFDIALKHFENDFLKKLKVSNNKNLTISSLFQSLRRIEDLTESKYKKEIRDFLKLYKPKFLNGIKNEDLAKTTSGLVELSKCDFKDYADELLYDARNIVLSKIRQLNRDKILKAKIFPDIEKIAIRKAKIILTEIKAYR</sequence>
<evidence type="ECO:0000313" key="3">
    <source>
        <dbReference type="Proteomes" id="UP001597012"/>
    </source>
</evidence>
<reference evidence="3" key="1">
    <citation type="journal article" date="2019" name="Int. J. Syst. Evol. Microbiol.">
        <title>The Global Catalogue of Microorganisms (GCM) 10K type strain sequencing project: providing services to taxonomists for standard genome sequencing and annotation.</title>
        <authorList>
            <consortium name="The Broad Institute Genomics Platform"/>
            <consortium name="The Broad Institute Genome Sequencing Center for Infectious Disease"/>
            <person name="Wu L."/>
            <person name="Ma J."/>
        </authorList>
    </citation>
    <scope>NUCLEOTIDE SEQUENCE [LARGE SCALE GENOMIC DNA]</scope>
    <source>
        <strain evidence="3">CCUG 61948</strain>
    </source>
</reference>
<dbReference type="InterPro" id="IPR047740">
    <property type="entry name" value="SMEK_dom"/>
</dbReference>
<organism evidence="2 3">
    <name type="scientific">Maribacter chungangensis</name>
    <dbReference type="NCBI Taxonomy" id="1069117"/>
    <lineage>
        <taxon>Bacteria</taxon>
        <taxon>Pseudomonadati</taxon>
        <taxon>Bacteroidota</taxon>
        <taxon>Flavobacteriia</taxon>
        <taxon>Flavobacteriales</taxon>
        <taxon>Flavobacteriaceae</taxon>
        <taxon>Maribacter</taxon>
    </lineage>
</organism>
<gene>
    <name evidence="2" type="ORF">ACFQZJ_04245</name>
</gene>
<dbReference type="SUPFAM" id="SSF52540">
    <property type="entry name" value="P-loop containing nucleoside triphosphate hydrolases"/>
    <property type="match status" value="1"/>
</dbReference>
<dbReference type="Pfam" id="PF21941">
    <property type="entry name" value="SMEK_N"/>
    <property type="match status" value="1"/>
</dbReference>
<comment type="caution">
    <text evidence="2">The sequence shown here is derived from an EMBL/GenBank/DDBJ whole genome shotgun (WGS) entry which is preliminary data.</text>
</comment>
<dbReference type="Gene3D" id="3.40.50.300">
    <property type="entry name" value="P-loop containing nucleotide triphosphate hydrolases"/>
    <property type="match status" value="1"/>
</dbReference>
<evidence type="ECO:0000259" key="1">
    <source>
        <dbReference type="Pfam" id="PF21941"/>
    </source>
</evidence>
<evidence type="ECO:0000313" key="2">
    <source>
        <dbReference type="EMBL" id="MFD0796658.1"/>
    </source>
</evidence>
<keyword evidence="3" id="KW-1185">Reference proteome</keyword>
<dbReference type="InterPro" id="IPR027417">
    <property type="entry name" value="P-loop_NTPase"/>
</dbReference>
<dbReference type="RefSeq" id="WP_379932545.1">
    <property type="nucleotide sequence ID" value="NZ_JBHTHY010000003.1"/>
</dbReference>
<dbReference type="NCBIfam" id="NF033859">
    <property type="entry name" value="SMEK_N"/>
    <property type="match status" value="1"/>
</dbReference>
<dbReference type="EMBL" id="JBHTHY010000003">
    <property type="protein sequence ID" value="MFD0796658.1"/>
    <property type="molecule type" value="Genomic_DNA"/>
</dbReference>
<name>A0ABW3B0D9_9FLAO</name>
<dbReference type="Proteomes" id="UP001597012">
    <property type="component" value="Unassembled WGS sequence"/>
</dbReference>
<protein>
    <submittedName>
        <fullName evidence="2">SMEK domain-containing protein</fullName>
    </submittedName>
</protein>
<feature type="domain" description="SMEK" evidence="1">
    <location>
        <begin position="6"/>
        <end position="141"/>
    </location>
</feature>